<proteinExistence type="predicted"/>
<name>A0A2A8HCJ6_9BACI</name>
<dbReference type="AlphaFoldDB" id="A0A2A8HCJ6"/>
<comment type="caution">
    <text evidence="1">The sequence shown here is derived from an EMBL/GenBank/DDBJ whole genome shotgun (WGS) entry which is preliminary data.</text>
</comment>
<dbReference type="RefSeq" id="WP_098227083.1">
    <property type="nucleotide sequence ID" value="NZ_NUBY01000113.1"/>
</dbReference>
<reference evidence="1 2" key="1">
    <citation type="submission" date="2017-09" db="EMBL/GenBank/DDBJ databases">
        <title>Large-scale bioinformatics analysis of Bacillus genomes uncovers conserved roles of natural products in bacterial physiology.</title>
        <authorList>
            <consortium name="Agbiome Team Llc"/>
            <person name="Bleich R.M."/>
            <person name="Grubbs K.J."/>
            <person name="Santa Maria K.C."/>
            <person name="Allen S.E."/>
            <person name="Farag S."/>
            <person name="Shank E.A."/>
            <person name="Bowers A."/>
        </authorList>
    </citation>
    <scope>NUCLEOTIDE SEQUENCE [LARGE SCALE GENOMIC DNA]</scope>
    <source>
        <strain evidence="1 2">AFS021349</strain>
    </source>
</reference>
<protein>
    <submittedName>
        <fullName evidence="1">Fur-regulated basic protein FbpA</fullName>
    </submittedName>
</protein>
<dbReference type="EMBL" id="NUBY01000113">
    <property type="protein sequence ID" value="PEQ02187.1"/>
    <property type="molecule type" value="Genomic_DNA"/>
</dbReference>
<evidence type="ECO:0000313" key="1">
    <source>
        <dbReference type="EMBL" id="PEQ02187.1"/>
    </source>
</evidence>
<accession>A0A2A8HCJ6</accession>
<dbReference type="Pfam" id="PF13076">
    <property type="entry name" value="Fur_reg_FbpA"/>
    <property type="match status" value="1"/>
</dbReference>
<sequence length="42" mass="4859">MEKDVLINRLIDNHIFKLPDGRDLFEGSCEELVLLLKGTDEE</sequence>
<dbReference type="InterPro" id="IPR025072">
    <property type="entry name" value="Fur_reg_FbpA"/>
</dbReference>
<organism evidence="1 2">
    <name type="scientific">Bacillus toyonensis</name>
    <dbReference type="NCBI Taxonomy" id="155322"/>
    <lineage>
        <taxon>Bacteria</taxon>
        <taxon>Bacillati</taxon>
        <taxon>Bacillota</taxon>
        <taxon>Bacilli</taxon>
        <taxon>Bacillales</taxon>
        <taxon>Bacillaceae</taxon>
        <taxon>Bacillus</taxon>
        <taxon>Bacillus cereus group</taxon>
    </lineage>
</organism>
<gene>
    <name evidence="1" type="ORF">CN585_20345</name>
</gene>
<dbReference type="Proteomes" id="UP000220841">
    <property type="component" value="Unassembled WGS sequence"/>
</dbReference>
<evidence type="ECO:0000313" key="2">
    <source>
        <dbReference type="Proteomes" id="UP000220841"/>
    </source>
</evidence>